<name>A0AAN9GUJ7_9TELE</name>
<dbReference type="SUPFAM" id="SSF57535">
    <property type="entry name" value="Complement control module/SCR domain"/>
    <property type="match status" value="1"/>
</dbReference>
<keyword evidence="3" id="KW-0812">Transmembrane</keyword>
<protein>
    <submittedName>
        <fullName evidence="5">Uncharacterized protein</fullName>
    </submittedName>
</protein>
<evidence type="ECO:0000256" key="3">
    <source>
        <dbReference type="SAM" id="Phobius"/>
    </source>
</evidence>
<feature type="chain" id="PRO_5042962023" evidence="4">
    <location>
        <begin position="16"/>
        <end position="273"/>
    </location>
</feature>
<dbReference type="PANTHER" id="PTHR15060:SF0">
    <property type="entry name" value="INTERLEUKIN-15 RECEPTOR SUBUNIT ALPHA"/>
    <property type="match status" value="1"/>
</dbReference>
<keyword evidence="1" id="KW-1015">Disulfide bond</keyword>
<proteinExistence type="predicted"/>
<feature type="signal peptide" evidence="4">
    <location>
        <begin position="1"/>
        <end position="15"/>
    </location>
</feature>
<gene>
    <name evidence="5" type="ORF">R3I93_019766</name>
</gene>
<feature type="compositionally biased region" description="Low complexity" evidence="2">
    <location>
        <begin position="158"/>
        <end position="191"/>
    </location>
</feature>
<dbReference type="InterPro" id="IPR042372">
    <property type="entry name" value="IL15RA"/>
</dbReference>
<organism evidence="5 6">
    <name type="scientific">Phoxinus phoxinus</name>
    <name type="common">Eurasian minnow</name>
    <dbReference type="NCBI Taxonomy" id="58324"/>
    <lineage>
        <taxon>Eukaryota</taxon>
        <taxon>Metazoa</taxon>
        <taxon>Chordata</taxon>
        <taxon>Craniata</taxon>
        <taxon>Vertebrata</taxon>
        <taxon>Euteleostomi</taxon>
        <taxon>Actinopterygii</taxon>
        <taxon>Neopterygii</taxon>
        <taxon>Teleostei</taxon>
        <taxon>Ostariophysi</taxon>
        <taxon>Cypriniformes</taxon>
        <taxon>Leuciscidae</taxon>
        <taxon>Phoxininae</taxon>
        <taxon>Phoxinus</taxon>
    </lineage>
</organism>
<dbReference type="PANTHER" id="PTHR15060">
    <property type="entry name" value="INTERLEUKIN-15 RECEPTOR SUBUNIT ALPHA"/>
    <property type="match status" value="1"/>
</dbReference>
<dbReference type="Proteomes" id="UP001364617">
    <property type="component" value="Unassembled WGS sequence"/>
</dbReference>
<dbReference type="EMBL" id="JAYKXH010000021">
    <property type="protein sequence ID" value="KAK7130238.1"/>
    <property type="molecule type" value="Genomic_DNA"/>
</dbReference>
<keyword evidence="3" id="KW-0472">Membrane</keyword>
<feature type="transmembrane region" description="Helical" evidence="3">
    <location>
        <begin position="220"/>
        <end position="245"/>
    </location>
</feature>
<evidence type="ECO:0000313" key="5">
    <source>
        <dbReference type="EMBL" id="KAK7130238.1"/>
    </source>
</evidence>
<keyword evidence="6" id="KW-1185">Reference proteome</keyword>
<sequence>MHMLVIMIFMTAAYQHNTIARASGFCGLWNKTHNAVLIIGKYTVNTKMRIQCAEGYARKAGTSNLISCKDNNGNISWHTTNLPLECIPDPKNPPVRRETTTSTTERTEIKNPTVLGTSMPTTATGHITLTTTNEVFTTKTRRTTRQTTLKSTTKEAESFTTTNEITSTNSTSSSFTSRDYKTTTSSHTPSSSFTSMKGVTVCVNNSSVSEGNAEATFSDYASTVVGVTSVMFICLAAAAVFLIWWRLRHRERDMPEASYTPVQLVHMNIDQLN</sequence>
<accession>A0AAN9GUJ7</accession>
<feature type="region of interest" description="Disordered" evidence="2">
    <location>
        <begin position="140"/>
        <end position="191"/>
    </location>
</feature>
<reference evidence="5 6" key="1">
    <citation type="submission" date="2024-02" db="EMBL/GenBank/DDBJ databases">
        <title>Chromosome-level genome assembly of the Eurasian Minnow (Phoxinus phoxinus).</title>
        <authorList>
            <person name="Oriowo T.O."/>
            <person name="Martin S."/>
            <person name="Stange M."/>
            <person name="Chrysostomakis Y."/>
            <person name="Brown T."/>
            <person name="Winkler S."/>
            <person name="Kukowka S."/>
            <person name="Myers E.W."/>
            <person name="Bohne A."/>
        </authorList>
    </citation>
    <scope>NUCLEOTIDE SEQUENCE [LARGE SCALE GENOMIC DNA]</scope>
    <source>
        <strain evidence="5">ZFMK-TIS-60720</strain>
        <tissue evidence="5">Whole Organism</tissue>
    </source>
</reference>
<evidence type="ECO:0000256" key="2">
    <source>
        <dbReference type="SAM" id="MobiDB-lite"/>
    </source>
</evidence>
<evidence type="ECO:0000256" key="4">
    <source>
        <dbReference type="SAM" id="SignalP"/>
    </source>
</evidence>
<dbReference type="InterPro" id="IPR035976">
    <property type="entry name" value="Sushi/SCR/CCP_sf"/>
</dbReference>
<keyword evidence="3" id="KW-1133">Transmembrane helix</keyword>
<keyword evidence="4" id="KW-0732">Signal</keyword>
<dbReference type="Gene3D" id="2.20.28.230">
    <property type="match status" value="1"/>
</dbReference>
<comment type="caution">
    <text evidence="5">The sequence shown here is derived from an EMBL/GenBank/DDBJ whole genome shotgun (WGS) entry which is preliminary data.</text>
</comment>
<dbReference type="GO" id="GO:0042010">
    <property type="term" value="F:interleukin-15 receptor activity"/>
    <property type="evidence" value="ECO:0007669"/>
    <property type="project" value="InterPro"/>
</dbReference>
<dbReference type="AlphaFoldDB" id="A0AAN9GUJ7"/>
<evidence type="ECO:0000313" key="6">
    <source>
        <dbReference type="Proteomes" id="UP001364617"/>
    </source>
</evidence>
<evidence type="ECO:0000256" key="1">
    <source>
        <dbReference type="ARBA" id="ARBA00023157"/>
    </source>
</evidence>